<feature type="region of interest" description="Disordered" evidence="1">
    <location>
        <begin position="1"/>
        <end position="180"/>
    </location>
</feature>
<dbReference type="Pfam" id="PF00610">
    <property type="entry name" value="DEP"/>
    <property type="match status" value="1"/>
</dbReference>
<dbReference type="GO" id="GO:1904262">
    <property type="term" value="P:negative regulation of TORC1 signaling"/>
    <property type="evidence" value="ECO:0007669"/>
    <property type="project" value="TreeGrafter"/>
</dbReference>
<dbReference type="GO" id="GO:0035556">
    <property type="term" value="P:intracellular signal transduction"/>
    <property type="evidence" value="ECO:0007669"/>
    <property type="project" value="InterPro"/>
</dbReference>
<evidence type="ECO:0000313" key="3">
    <source>
        <dbReference type="EMBL" id="CAI8008894.1"/>
    </source>
</evidence>
<feature type="compositionally biased region" description="Polar residues" evidence="1">
    <location>
        <begin position="588"/>
        <end position="621"/>
    </location>
</feature>
<dbReference type="Gene3D" id="1.10.10.10">
    <property type="entry name" value="Winged helix-like DNA-binding domain superfamily/Winged helix DNA-binding domain"/>
    <property type="match status" value="1"/>
</dbReference>
<dbReference type="EMBL" id="CASHTH010000907">
    <property type="protein sequence ID" value="CAI8008894.1"/>
    <property type="molecule type" value="Genomic_DNA"/>
</dbReference>
<dbReference type="Pfam" id="PF19418">
    <property type="entry name" value="DEPDC5_CTD"/>
    <property type="match status" value="1"/>
</dbReference>
<dbReference type="GO" id="GO:0034198">
    <property type="term" value="P:cellular response to amino acid starvation"/>
    <property type="evidence" value="ECO:0007669"/>
    <property type="project" value="TreeGrafter"/>
</dbReference>
<dbReference type="InterPro" id="IPR045838">
    <property type="entry name" value="DEPDC5_CTD"/>
</dbReference>
<feature type="region of interest" description="Disordered" evidence="1">
    <location>
        <begin position="549"/>
        <end position="633"/>
    </location>
</feature>
<dbReference type="PANTHER" id="PTHR13179">
    <property type="entry name" value="DEP DOMAIN CONTAINING PROTEIN 5"/>
    <property type="match status" value="1"/>
</dbReference>
<accession>A0AA35RCE3</accession>
<reference evidence="3" key="1">
    <citation type="submission" date="2023-03" db="EMBL/GenBank/DDBJ databases">
        <authorList>
            <person name="Steffen K."/>
            <person name="Cardenas P."/>
        </authorList>
    </citation>
    <scope>NUCLEOTIDE SEQUENCE</scope>
</reference>
<dbReference type="GO" id="GO:1990130">
    <property type="term" value="C:GATOR1 complex"/>
    <property type="evidence" value="ECO:0007669"/>
    <property type="project" value="TreeGrafter"/>
</dbReference>
<feature type="compositionally biased region" description="Polar residues" evidence="1">
    <location>
        <begin position="144"/>
        <end position="161"/>
    </location>
</feature>
<dbReference type="InterPro" id="IPR036390">
    <property type="entry name" value="WH_DNA-bd_sf"/>
</dbReference>
<dbReference type="PANTHER" id="PTHR13179:SF8">
    <property type="entry name" value="GATOR COMPLEX PROTEIN DEPDC5"/>
    <property type="match status" value="1"/>
</dbReference>
<feature type="compositionally biased region" description="Basic and acidic residues" evidence="1">
    <location>
        <begin position="118"/>
        <end position="130"/>
    </location>
</feature>
<evidence type="ECO:0000313" key="4">
    <source>
        <dbReference type="Proteomes" id="UP001174909"/>
    </source>
</evidence>
<evidence type="ECO:0000256" key="1">
    <source>
        <dbReference type="SAM" id="MobiDB-lite"/>
    </source>
</evidence>
<dbReference type="GO" id="GO:0005096">
    <property type="term" value="F:GTPase activator activity"/>
    <property type="evidence" value="ECO:0007669"/>
    <property type="project" value="InterPro"/>
</dbReference>
<dbReference type="InterPro" id="IPR036388">
    <property type="entry name" value="WH-like_DNA-bd_sf"/>
</dbReference>
<dbReference type="InterPro" id="IPR000591">
    <property type="entry name" value="DEP_dom"/>
</dbReference>
<organism evidence="3 4">
    <name type="scientific">Geodia barretti</name>
    <name type="common">Barrett's horny sponge</name>
    <dbReference type="NCBI Taxonomy" id="519541"/>
    <lineage>
        <taxon>Eukaryota</taxon>
        <taxon>Metazoa</taxon>
        <taxon>Porifera</taxon>
        <taxon>Demospongiae</taxon>
        <taxon>Heteroscleromorpha</taxon>
        <taxon>Tetractinellida</taxon>
        <taxon>Astrophorina</taxon>
        <taxon>Geodiidae</taxon>
        <taxon>Geodia</taxon>
    </lineage>
</organism>
<dbReference type="GO" id="GO:0005765">
    <property type="term" value="C:lysosomal membrane"/>
    <property type="evidence" value="ECO:0007669"/>
    <property type="project" value="TreeGrafter"/>
</dbReference>
<feature type="compositionally biased region" description="Low complexity" evidence="1">
    <location>
        <begin position="557"/>
        <end position="572"/>
    </location>
</feature>
<feature type="compositionally biased region" description="Polar residues" evidence="1">
    <location>
        <begin position="1"/>
        <end position="10"/>
    </location>
</feature>
<proteinExistence type="predicted"/>
<protein>
    <submittedName>
        <fullName evidence="3">GATOR complex protein DEPDC5</fullName>
    </submittedName>
</protein>
<feature type="domain" description="DEP" evidence="2">
    <location>
        <begin position="238"/>
        <end position="296"/>
    </location>
</feature>
<dbReference type="GO" id="GO:0010508">
    <property type="term" value="P:positive regulation of autophagy"/>
    <property type="evidence" value="ECO:0007669"/>
    <property type="project" value="TreeGrafter"/>
</dbReference>
<feature type="region of interest" description="Disordered" evidence="1">
    <location>
        <begin position="333"/>
        <end position="354"/>
    </location>
</feature>
<dbReference type="SUPFAM" id="SSF46785">
    <property type="entry name" value="Winged helix' DNA-binding domain"/>
    <property type="match status" value="1"/>
</dbReference>
<dbReference type="AlphaFoldDB" id="A0AA35RCE3"/>
<dbReference type="InterPro" id="IPR027244">
    <property type="entry name" value="IML1"/>
</dbReference>
<sequence length="689" mass="76446">AVTPSRNRQLSEIDEEEEKKYEATTSAAVPVASRNDGKRGSEPLGGEEERSRRERGGRQGRGSHRRRQSAADVDTAGMKMRSRENLLQVEHQGSQSRQESPSRRETSRSPSLTPLPGDTKKDSPRTERWKIVNKLKKIALEESPMSSDGETAEKPQQTDAVSSSEASQREREAELESSLDFQDRISAALTSPVQSGSTGEEPASVNITSPLEAILAAMESETDGIDFLGTQTGFSKGSFIAMDAVKWIVENVKGVGTRRQAVKILRSMISKQMVVHASRDPTVPFFDGYFFYCIHHRKEEPQKDALNSSYYIVNNEFDSFSRKWFETEIVHPSSSVAGNDRDDSPSPPSLASSLKTGQPYYMGFDQNEEGYVPPSIMNRRVELNPDPHLHTSRPEWFYVHYDPVYDPCKAFQLRFQWMVTTTNLLSTLIQSWVRNASMCDFNLVAVPVHRNLQQESSHPLRRPSFLPLSLPPHITDSWREEGAICVTDRTRMLLLAVASSNGFLPDCPSVRPDPTSILSPQYTDPPDQAAPSFLVHHTGTAFIQLSLPGGSQQHVNSPTLSVHSRSSTSSSSVWRGLHGQLLHPQGRGATSTPLQRSPAKNTSQGSVDSSGEANSTLSDVESSPHKTTDDGDGAASKTGFYWHKNCLLPKQKNVPAGLVGRYDEVLQKLTSDCRNTDRMLETLCERLFT</sequence>
<keyword evidence="4" id="KW-1185">Reference proteome</keyword>
<feature type="non-terminal residue" evidence="3">
    <location>
        <position position="1"/>
    </location>
</feature>
<dbReference type="Proteomes" id="UP001174909">
    <property type="component" value="Unassembled WGS sequence"/>
</dbReference>
<name>A0AA35RCE3_GEOBA</name>
<gene>
    <name evidence="3" type="ORF">GBAR_LOCUS6050</name>
</gene>
<dbReference type="PROSITE" id="PS50186">
    <property type="entry name" value="DEP"/>
    <property type="match status" value="1"/>
</dbReference>
<evidence type="ECO:0000259" key="2">
    <source>
        <dbReference type="PROSITE" id="PS50186"/>
    </source>
</evidence>
<feature type="compositionally biased region" description="Basic and acidic residues" evidence="1">
    <location>
        <begin position="35"/>
        <end position="57"/>
    </location>
</feature>
<comment type="caution">
    <text evidence="3">The sequence shown here is derived from an EMBL/GenBank/DDBJ whole genome shotgun (WGS) entry which is preliminary data.</text>
</comment>